<organism evidence="1 2">
    <name type="scientific">Effrenium voratum</name>
    <dbReference type="NCBI Taxonomy" id="2562239"/>
    <lineage>
        <taxon>Eukaryota</taxon>
        <taxon>Sar</taxon>
        <taxon>Alveolata</taxon>
        <taxon>Dinophyceae</taxon>
        <taxon>Suessiales</taxon>
        <taxon>Symbiodiniaceae</taxon>
        <taxon>Effrenium</taxon>
    </lineage>
</organism>
<protein>
    <submittedName>
        <fullName evidence="1">Uncharacterized protein</fullName>
    </submittedName>
</protein>
<evidence type="ECO:0000313" key="2">
    <source>
        <dbReference type="Proteomes" id="UP001178507"/>
    </source>
</evidence>
<dbReference type="InterPro" id="IPR011990">
    <property type="entry name" value="TPR-like_helical_dom_sf"/>
</dbReference>
<name>A0AA36MSJ5_9DINO</name>
<comment type="caution">
    <text evidence="1">The sequence shown here is derived from an EMBL/GenBank/DDBJ whole genome shotgun (WGS) entry which is preliminary data.</text>
</comment>
<evidence type="ECO:0000313" key="1">
    <source>
        <dbReference type="EMBL" id="CAJ1378628.1"/>
    </source>
</evidence>
<dbReference type="Gene3D" id="1.25.40.10">
    <property type="entry name" value="Tetratricopeptide repeat domain"/>
    <property type="match status" value="1"/>
</dbReference>
<reference evidence="1" key="1">
    <citation type="submission" date="2023-08" db="EMBL/GenBank/DDBJ databases">
        <authorList>
            <person name="Chen Y."/>
            <person name="Shah S."/>
            <person name="Dougan E. K."/>
            <person name="Thang M."/>
            <person name="Chan C."/>
        </authorList>
    </citation>
    <scope>NUCLEOTIDE SEQUENCE</scope>
</reference>
<accession>A0AA36MSJ5</accession>
<gene>
    <name evidence="1" type="ORF">EVOR1521_LOCUS7123</name>
</gene>
<keyword evidence="2" id="KW-1185">Reference proteome</keyword>
<dbReference type="Proteomes" id="UP001178507">
    <property type="component" value="Unassembled WGS sequence"/>
</dbReference>
<dbReference type="SUPFAM" id="SSF51197">
    <property type="entry name" value="Clavaminate synthase-like"/>
    <property type="match status" value="1"/>
</dbReference>
<proteinExistence type="predicted"/>
<dbReference type="AlphaFoldDB" id="A0AA36MSJ5"/>
<dbReference type="EMBL" id="CAUJNA010000557">
    <property type="protein sequence ID" value="CAJ1378628.1"/>
    <property type="molecule type" value="Genomic_DNA"/>
</dbReference>
<sequence>MEEGLHLKRKDPEHFNEAAVAYSLHGLANVYSIMKEEGLADASYQDALAMKVHFYGQKSNDVARTQLRYAESLGSDRKSLMLATSLLDEALGVFKLFLSEDQFEVQLAQELFSKKLQQLQVLPEPLQASPSLLLTLLSGFLHPWHVGGPESRFYKTLNDAPGGTKEFMQVFQPSLPFRERFLENLGPRFAEHARQFARDGLLIVPGYITNLACWDKWYTSTMNRVGSYQRDLHMKTFTATSHERVEICEEVLRCIADPYLLALITFAAGGLVKLSDFRAATTFPGPEVLFRAWKWHRDGGKEPEWKIMVLLDDVRPGGSEMHYLKQSMRCWKGLRQKDANFSMDDALSIAAAGSSALPPITRCFGRAGTDNLPTHSLRSEGSLPSVSSETFHTSPACTLWTLSERIICPNRIPGLPRSFYAEVVSRGRTKARRSA</sequence>